<dbReference type="InterPro" id="IPR011990">
    <property type="entry name" value="TPR-like_helical_dom_sf"/>
</dbReference>
<name>A0A1Y1CN98_9BACT</name>
<dbReference type="Gene3D" id="1.25.40.10">
    <property type="entry name" value="Tetratricopeptide repeat domain"/>
    <property type="match status" value="2"/>
</dbReference>
<dbReference type="OrthoDB" id="1120910at2"/>
<feature type="repeat" description="TPR" evidence="1">
    <location>
        <begin position="46"/>
        <end position="79"/>
    </location>
</feature>
<dbReference type="Proteomes" id="UP000218267">
    <property type="component" value="Chromosome"/>
</dbReference>
<dbReference type="EMBL" id="AP018042">
    <property type="protein sequence ID" value="BAX81919.1"/>
    <property type="molecule type" value="Genomic_DNA"/>
</dbReference>
<proteinExistence type="predicted"/>
<reference evidence="2 3" key="1">
    <citation type="journal article" date="2018" name="Mar. Genomics">
        <title>Complete genome sequence of Marinifilaceae bacterium strain SPP2, isolated from the Antarctic marine sediment.</title>
        <authorList>
            <person name="Watanabe M."/>
            <person name="Kojima H."/>
            <person name="Fukui M."/>
        </authorList>
    </citation>
    <scope>NUCLEOTIDE SEQUENCE [LARGE SCALE GENOMIC DNA]</scope>
    <source>
        <strain evidence="2 3">SPP2</strain>
    </source>
</reference>
<accession>A0A1Y1CN98</accession>
<dbReference type="InterPro" id="IPR019734">
    <property type="entry name" value="TPR_rpt"/>
</dbReference>
<dbReference type="Pfam" id="PF13432">
    <property type="entry name" value="TPR_16"/>
    <property type="match status" value="2"/>
</dbReference>
<gene>
    <name evidence="2" type="ORF">ALGA_3627</name>
</gene>
<evidence type="ECO:0000256" key="1">
    <source>
        <dbReference type="PROSITE-ProRule" id="PRU00339"/>
    </source>
</evidence>
<protein>
    <submittedName>
        <fullName evidence="2">Uncharacterized protein</fullName>
    </submittedName>
</protein>
<dbReference type="SMART" id="SM00028">
    <property type="entry name" value="TPR"/>
    <property type="match status" value="3"/>
</dbReference>
<keyword evidence="3" id="KW-1185">Reference proteome</keyword>
<dbReference type="PANTHER" id="PTHR12558:SF13">
    <property type="entry name" value="CELL DIVISION CYCLE PROTEIN 27 HOMOLOG"/>
    <property type="match status" value="1"/>
</dbReference>
<dbReference type="PANTHER" id="PTHR12558">
    <property type="entry name" value="CELL DIVISION CYCLE 16,23,27"/>
    <property type="match status" value="1"/>
</dbReference>
<sequence>MLIGNAIAQDFQTTGTAFEESYKYEREGDFSNAINQLKAVYDSDSYEINLRLGWLNYQAGVFNESISHYQRAANLKPYAEEAKFGLVLPKAAIGKWDEVVNIYKEILKVSPNQTVANYRLGLIFYGREDFEKAHQHFKKVVDLYPFGYDALIMLAWTNFRMGKSREALILFQKSLWFMPNDPSALEGLKLLGQAQESPSE</sequence>
<evidence type="ECO:0000313" key="2">
    <source>
        <dbReference type="EMBL" id="BAX81919.1"/>
    </source>
</evidence>
<feature type="repeat" description="TPR" evidence="1">
    <location>
        <begin position="114"/>
        <end position="147"/>
    </location>
</feature>
<evidence type="ECO:0000313" key="3">
    <source>
        <dbReference type="Proteomes" id="UP000218267"/>
    </source>
</evidence>
<dbReference type="SUPFAM" id="SSF48452">
    <property type="entry name" value="TPR-like"/>
    <property type="match status" value="1"/>
</dbReference>
<dbReference type="PROSITE" id="PS50005">
    <property type="entry name" value="TPR"/>
    <property type="match status" value="2"/>
</dbReference>
<keyword evidence="1" id="KW-0802">TPR repeat</keyword>
<dbReference type="AlphaFoldDB" id="A0A1Y1CN98"/>
<reference evidence="3" key="2">
    <citation type="journal article" date="2020" name="Antonie Van Leeuwenhoek">
        <title>Labilibaculum antarcticum sp. nov., a novel facultative anaerobic, psychrotorelant bacterium isolated from marine sediment of Antarctica.</title>
        <authorList>
            <person name="Watanabe M."/>
            <person name="Kojima H."/>
            <person name="Fukui M."/>
        </authorList>
    </citation>
    <scope>NUCLEOTIDE SEQUENCE [LARGE SCALE GENOMIC DNA]</scope>
    <source>
        <strain evidence="3">SPP2</strain>
    </source>
</reference>
<dbReference type="KEGG" id="mbas:ALGA_3627"/>
<organism evidence="2 3">
    <name type="scientific">Labilibaculum antarcticum</name>
    <dbReference type="NCBI Taxonomy" id="1717717"/>
    <lineage>
        <taxon>Bacteria</taxon>
        <taxon>Pseudomonadati</taxon>
        <taxon>Bacteroidota</taxon>
        <taxon>Bacteroidia</taxon>
        <taxon>Marinilabiliales</taxon>
        <taxon>Marinifilaceae</taxon>
        <taxon>Labilibaculum</taxon>
    </lineage>
</organism>